<dbReference type="PROSITE" id="PS00455">
    <property type="entry name" value="AMP_BINDING"/>
    <property type="match status" value="1"/>
</dbReference>
<evidence type="ECO:0000259" key="2">
    <source>
        <dbReference type="Pfam" id="PF00501"/>
    </source>
</evidence>
<dbReference type="InterPro" id="IPR050237">
    <property type="entry name" value="ATP-dep_AMP-bd_enzyme"/>
</dbReference>
<dbReference type="Gene3D" id="3.40.50.12780">
    <property type="entry name" value="N-terminal domain of ligase-like"/>
    <property type="match status" value="1"/>
</dbReference>
<dbReference type="AlphaFoldDB" id="A0A1M5AD93"/>
<evidence type="ECO:0000313" key="4">
    <source>
        <dbReference type="EMBL" id="SHF27882.1"/>
    </source>
</evidence>
<dbReference type="InterPro" id="IPR045851">
    <property type="entry name" value="AMP-bd_C_sf"/>
</dbReference>
<gene>
    <name evidence="4" type="ORF">SAMN02745190_02277</name>
</gene>
<name>A0A1M5AD93_9FIRM</name>
<evidence type="ECO:0000313" key="5">
    <source>
        <dbReference type="Proteomes" id="UP000184404"/>
    </source>
</evidence>
<dbReference type="Pfam" id="PF13193">
    <property type="entry name" value="AMP-binding_C"/>
    <property type="match status" value="1"/>
</dbReference>
<organism evidence="4 5">
    <name type="scientific">Schwartzia succinivorans DSM 10502</name>
    <dbReference type="NCBI Taxonomy" id="1123243"/>
    <lineage>
        <taxon>Bacteria</taxon>
        <taxon>Bacillati</taxon>
        <taxon>Bacillota</taxon>
        <taxon>Negativicutes</taxon>
        <taxon>Selenomonadales</taxon>
        <taxon>Selenomonadaceae</taxon>
        <taxon>Schwartzia</taxon>
    </lineage>
</organism>
<dbReference type="RefSeq" id="WP_072936386.1">
    <property type="nucleotide sequence ID" value="NZ_FQUG01000011.1"/>
</dbReference>
<keyword evidence="5" id="KW-1185">Reference proteome</keyword>
<dbReference type="InterPro" id="IPR025110">
    <property type="entry name" value="AMP-bd_C"/>
</dbReference>
<feature type="transmembrane region" description="Helical" evidence="1">
    <location>
        <begin position="62"/>
        <end position="82"/>
    </location>
</feature>
<feature type="domain" description="AMP-dependent synthetase/ligase" evidence="2">
    <location>
        <begin position="14"/>
        <end position="353"/>
    </location>
</feature>
<dbReference type="STRING" id="1123243.SAMN02745190_02277"/>
<keyword evidence="1" id="KW-1133">Transmembrane helix</keyword>
<accession>A0A1M5AD93</accession>
<dbReference type="GO" id="GO:0016878">
    <property type="term" value="F:acid-thiol ligase activity"/>
    <property type="evidence" value="ECO:0007669"/>
    <property type="project" value="UniProtKB-ARBA"/>
</dbReference>
<dbReference type="SUPFAM" id="SSF56801">
    <property type="entry name" value="Acetyl-CoA synthetase-like"/>
    <property type="match status" value="1"/>
</dbReference>
<dbReference type="PANTHER" id="PTHR43767:SF1">
    <property type="entry name" value="NONRIBOSOMAL PEPTIDE SYNTHASE PES1 (EUROFUNG)-RELATED"/>
    <property type="match status" value="1"/>
</dbReference>
<evidence type="ECO:0000259" key="3">
    <source>
        <dbReference type="Pfam" id="PF13193"/>
    </source>
</evidence>
<dbReference type="InterPro" id="IPR042099">
    <property type="entry name" value="ANL_N_sf"/>
</dbReference>
<dbReference type="InterPro" id="IPR020845">
    <property type="entry name" value="AMP-binding_CS"/>
</dbReference>
<dbReference type="PANTHER" id="PTHR43767">
    <property type="entry name" value="LONG-CHAIN-FATTY-ACID--COA LIGASE"/>
    <property type="match status" value="1"/>
</dbReference>
<keyword evidence="1" id="KW-0812">Transmembrane</keyword>
<dbReference type="InterPro" id="IPR000873">
    <property type="entry name" value="AMP-dep_synth/lig_dom"/>
</dbReference>
<protein>
    <submittedName>
        <fullName evidence="4">Long-chain acyl-CoA synthetase</fullName>
    </submittedName>
</protein>
<evidence type="ECO:0000256" key="1">
    <source>
        <dbReference type="SAM" id="Phobius"/>
    </source>
</evidence>
<dbReference type="Proteomes" id="UP000184404">
    <property type="component" value="Unassembled WGS sequence"/>
</dbReference>
<proteinExistence type="predicted"/>
<dbReference type="EMBL" id="FQUG01000011">
    <property type="protein sequence ID" value="SHF27882.1"/>
    <property type="molecule type" value="Genomic_DNA"/>
</dbReference>
<dbReference type="Pfam" id="PF00501">
    <property type="entry name" value="AMP-binding"/>
    <property type="match status" value="1"/>
</dbReference>
<reference evidence="4 5" key="1">
    <citation type="submission" date="2016-11" db="EMBL/GenBank/DDBJ databases">
        <authorList>
            <person name="Jaros S."/>
            <person name="Januszkiewicz K."/>
            <person name="Wedrychowicz H."/>
        </authorList>
    </citation>
    <scope>NUCLEOTIDE SEQUENCE [LARGE SCALE GENOMIC DNA]</scope>
    <source>
        <strain evidence="4 5">DSM 10502</strain>
    </source>
</reference>
<keyword evidence="1" id="KW-0472">Membrane</keyword>
<feature type="domain" description="AMP-binding enzyme C-terminal" evidence="3">
    <location>
        <begin position="403"/>
        <end position="478"/>
    </location>
</feature>
<dbReference type="OrthoDB" id="9778383at2"/>
<dbReference type="Gene3D" id="3.30.300.30">
    <property type="match status" value="1"/>
</dbReference>
<sequence>MLVHEILKRGKDNNDAIYSQLGALTYQGLRVATENCRRRLYAMGVRQRSTVGIYSRNRAEYIAAYMAIVSLGAIVVPINFQLSMRETAFILKNADSHFLLTDKPLTLDAAINSQYYEDVKQMDIGTCIEPTTLPPPPELPKDFSPDEPAALIYTSGTTGEPKGAVLSHRNLVMNTIDLQQVVHYNSSDNVLCVLPMYHCFAWTCAVMISLYTGATLSIQDAFTPKKTIDITRALGVTIIVMVPSICSLITKLATPEDFKTLRFVMLGGTTLPEAIGTAFTTKFNIPIVEGYGLSEASPVVTMNPPEATRATSVGPAIPDVKIRIVDPETGLDVPKGERGELLVQGPNVMHGYWKNEEATATTLADGWLHTGDVARCDEDGYYYIVDRIKDMIISMGENIYPREIEELIYAFPGIREVAVVPVADKLRGQAGSCYYTVQPDTEVDLRALKKYLQQNLALFKIPREFHEIKEMPKTATGKIAKKELFKLDEDSL</sequence>